<evidence type="ECO:0000313" key="3">
    <source>
        <dbReference type="EMBL" id="KAK0615772.1"/>
    </source>
</evidence>
<feature type="region of interest" description="Disordered" evidence="1">
    <location>
        <begin position="218"/>
        <end position="247"/>
    </location>
</feature>
<keyword evidence="2" id="KW-0472">Membrane</keyword>
<evidence type="ECO:0000256" key="1">
    <source>
        <dbReference type="SAM" id="MobiDB-lite"/>
    </source>
</evidence>
<accession>A0AA40BW61</accession>
<dbReference type="EMBL" id="JAULSR010000006">
    <property type="protein sequence ID" value="KAK0615772.1"/>
    <property type="molecule type" value="Genomic_DNA"/>
</dbReference>
<protein>
    <submittedName>
        <fullName evidence="3">Uncharacterized protein</fullName>
    </submittedName>
</protein>
<reference evidence="3" key="1">
    <citation type="submission" date="2023-06" db="EMBL/GenBank/DDBJ databases">
        <title>Genome-scale phylogeny and comparative genomics of the fungal order Sordariales.</title>
        <authorList>
            <consortium name="Lawrence Berkeley National Laboratory"/>
            <person name="Hensen N."/>
            <person name="Bonometti L."/>
            <person name="Westerberg I."/>
            <person name="Brannstrom I.O."/>
            <person name="Guillou S."/>
            <person name="Cros-Aarteil S."/>
            <person name="Calhoun S."/>
            <person name="Haridas S."/>
            <person name="Kuo A."/>
            <person name="Mondo S."/>
            <person name="Pangilinan J."/>
            <person name="Riley R."/>
            <person name="LaButti K."/>
            <person name="Andreopoulos B."/>
            <person name="Lipzen A."/>
            <person name="Chen C."/>
            <person name="Yanf M."/>
            <person name="Daum C."/>
            <person name="Ng V."/>
            <person name="Clum A."/>
            <person name="Steindorff A."/>
            <person name="Ohm R."/>
            <person name="Martin F."/>
            <person name="Silar P."/>
            <person name="Natvig D."/>
            <person name="Lalanne C."/>
            <person name="Gautier V."/>
            <person name="Ament-velasquez S.L."/>
            <person name="Kruys A."/>
            <person name="Hutchinson M.I."/>
            <person name="Powell A.J."/>
            <person name="Barry K."/>
            <person name="Miller A.N."/>
            <person name="Grigoriev I.V."/>
            <person name="Debuchy R."/>
            <person name="Gladieux P."/>
            <person name="Thoren M.H."/>
            <person name="Johannesson H."/>
        </authorList>
    </citation>
    <scope>NUCLEOTIDE SEQUENCE</scope>
    <source>
        <strain evidence="3">SMH3391-2</strain>
    </source>
</reference>
<proteinExistence type="predicted"/>
<gene>
    <name evidence="3" type="ORF">B0T17DRAFT_354736</name>
</gene>
<dbReference type="AlphaFoldDB" id="A0AA40BW61"/>
<evidence type="ECO:0000313" key="4">
    <source>
        <dbReference type="Proteomes" id="UP001174934"/>
    </source>
</evidence>
<feature type="transmembrane region" description="Helical" evidence="2">
    <location>
        <begin position="60"/>
        <end position="85"/>
    </location>
</feature>
<name>A0AA40BW61_9PEZI</name>
<evidence type="ECO:0000256" key="2">
    <source>
        <dbReference type="SAM" id="Phobius"/>
    </source>
</evidence>
<dbReference type="Proteomes" id="UP001174934">
    <property type="component" value="Unassembled WGS sequence"/>
</dbReference>
<comment type="caution">
    <text evidence="3">The sequence shown here is derived from an EMBL/GenBank/DDBJ whole genome shotgun (WGS) entry which is preliminary data.</text>
</comment>
<keyword evidence="2" id="KW-0812">Transmembrane</keyword>
<keyword evidence="4" id="KW-1185">Reference proteome</keyword>
<sequence>MPRITPRLTAAASRIPLMVDIRSPKGGKGGGGKGGSRGGTTVIIYSGGGYGPNNNLAIPVWAIILITFGSLLLLYFLCALAHYYSKERKKKKQQQGEGRGISHGRVFLKAVKAALFVWVAAKLWKCVRGRRRRASGAKVGTYTKVDEGQDSTGDSAQLLGSAAAPAYGEGAAGYVTARKYEPMTHAGGDTGAPVAQGASMSLNSPPRIPVLVGEQHISSTPRIPTPRPAQLPLPSTRHKYTPRKLPSTIHSPQLHICRAICERGSGSVTMQTQRDCIV</sequence>
<organism evidence="3 4">
    <name type="scientific">Bombardia bombarda</name>
    <dbReference type="NCBI Taxonomy" id="252184"/>
    <lineage>
        <taxon>Eukaryota</taxon>
        <taxon>Fungi</taxon>
        <taxon>Dikarya</taxon>
        <taxon>Ascomycota</taxon>
        <taxon>Pezizomycotina</taxon>
        <taxon>Sordariomycetes</taxon>
        <taxon>Sordariomycetidae</taxon>
        <taxon>Sordariales</taxon>
        <taxon>Lasiosphaeriaceae</taxon>
        <taxon>Bombardia</taxon>
    </lineage>
</organism>
<keyword evidence="2" id="KW-1133">Transmembrane helix</keyword>